<proteinExistence type="predicted"/>
<gene>
    <name evidence="4" type="ORF">SGUI_2741</name>
</gene>
<protein>
    <recommendedName>
        <fullName evidence="3">Nudix hydrolase domain-containing protein</fullName>
    </recommendedName>
</protein>
<evidence type="ECO:0000313" key="5">
    <source>
        <dbReference type="Proteomes" id="UP000092482"/>
    </source>
</evidence>
<evidence type="ECO:0000256" key="1">
    <source>
        <dbReference type="ARBA" id="ARBA00001946"/>
    </source>
</evidence>
<evidence type="ECO:0000313" key="4">
    <source>
        <dbReference type="EMBL" id="ANS80137.1"/>
    </source>
</evidence>
<reference evidence="4 5" key="1">
    <citation type="submission" date="2016-03" db="EMBL/GenBank/DDBJ databases">
        <title>Shallow-sea hydrothermal system.</title>
        <authorList>
            <person name="Tang K."/>
        </authorList>
    </citation>
    <scope>NUCLEOTIDE SEQUENCE [LARGE SCALE GENOMIC DNA]</scope>
    <source>
        <strain evidence="4 5">JLT9</strain>
    </source>
</reference>
<dbReference type="Pfam" id="PF13223">
    <property type="entry name" value="DUF4031"/>
    <property type="match status" value="1"/>
</dbReference>
<dbReference type="GO" id="GO:0016787">
    <property type="term" value="F:hydrolase activity"/>
    <property type="evidence" value="ECO:0007669"/>
    <property type="project" value="UniProtKB-KW"/>
</dbReference>
<evidence type="ECO:0000256" key="2">
    <source>
        <dbReference type="ARBA" id="ARBA00022801"/>
    </source>
</evidence>
<dbReference type="PANTHER" id="PTHR43046:SF14">
    <property type="entry name" value="MUTT_NUDIX FAMILY PROTEIN"/>
    <property type="match status" value="1"/>
</dbReference>
<keyword evidence="5" id="KW-1185">Reference proteome</keyword>
<dbReference type="Proteomes" id="UP000092482">
    <property type="component" value="Chromosome"/>
</dbReference>
<evidence type="ECO:0000259" key="3">
    <source>
        <dbReference type="PROSITE" id="PS51462"/>
    </source>
</evidence>
<feature type="domain" description="Nudix hydrolase" evidence="3">
    <location>
        <begin position="117"/>
        <end position="257"/>
    </location>
</feature>
<dbReference type="AlphaFoldDB" id="A0A1B1NFB5"/>
<dbReference type="InterPro" id="IPR015797">
    <property type="entry name" value="NUDIX_hydrolase-like_dom_sf"/>
</dbReference>
<dbReference type="PROSITE" id="PS51462">
    <property type="entry name" value="NUDIX"/>
    <property type="match status" value="1"/>
</dbReference>
<dbReference type="Pfam" id="PF00293">
    <property type="entry name" value="NUDIX"/>
    <property type="match status" value="1"/>
</dbReference>
<dbReference type="PANTHER" id="PTHR43046">
    <property type="entry name" value="GDP-MANNOSE MANNOSYL HYDROLASE"/>
    <property type="match status" value="1"/>
</dbReference>
<dbReference type="OrthoDB" id="9808993at2"/>
<accession>A0A1B1NFB5</accession>
<name>A0A1B1NFB5_9MICO</name>
<comment type="cofactor">
    <cofactor evidence="1">
        <name>Mg(2+)</name>
        <dbReference type="ChEBI" id="CHEBI:18420"/>
    </cofactor>
</comment>
<dbReference type="InterPro" id="IPR000086">
    <property type="entry name" value="NUDIX_hydrolase_dom"/>
</dbReference>
<dbReference type="InterPro" id="IPR025109">
    <property type="entry name" value="DUF4031"/>
</dbReference>
<dbReference type="RefSeq" id="WP_066641311.1">
    <property type="nucleotide sequence ID" value="NZ_CP014989.1"/>
</dbReference>
<organism evidence="4 5">
    <name type="scientific">Serinicoccus hydrothermalis</name>
    <dbReference type="NCBI Taxonomy" id="1758689"/>
    <lineage>
        <taxon>Bacteria</taxon>
        <taxon>Bacillati</taxon>
        <taxon>Actinomycetota</taxon>
        <taxon>Actinomycetes</taxon>
        <taxon>Micrococcales</taxon>
        <taxon>Ornithinimicrobiaceae</taxon>
        <taxon>Serinicoccus</taxon>
    </lineage>
</organism>
<keyword evidence="2" id="KW-0378">Hydrolase</keyword>
<dbReference type="SUPFAM" id="SSF55811">
    <property type="entry name" value="Nudix"/>
    <property type="match status" value="1"/>
</dbReference>
<sequence length="259" mass="28291">MTVLVDPPLWRAHERLWSHLASDTSLEELHAFAGRAGIPRRSFEGDHYDIPQERYADVVAAGAVEVSGGELARRLRASGLRFRKRRGERPLARVVDGLPQVVPGPHVLEVVGSPHERRGAGAAVVLIASTEPQPRMVLVRNASREGWGAPGGKRETTDGSVRATAVREVAEEIGLRLDPEVLVPVGYQRITIAAGHGRGTWDDGDNYVQVYAATLPSPVPLRPDGVEVLEARWLSLAEARGVAGQAAWWPLAEWWWARG</sequence>
<dbReference type="KEGG" id="serj:SGUI_2741"/>
<dbReference type="Gene3D" id="3.90.79.10">
    <property type="entry name" value="Nucleoside Triphosphate Pyrophosphohydrolase"/>
    <property type="match status" value="1"/>
</dbReference>
<dbReference type="STRING" id="1758689.SGUI_2741"/>
<dbReference type="EMBL" id="CP014989">
    <property type="protein sequence ID" value="ANS80137.1"/>
    <property type="molecule type" value="Genomic_DNA"/>
</dbReference>